<dbReference type="SUPFAM" id="SSF55021">
    <property type="entry name" value="ACT-like"/>
    <property type="match status" value="1"/>
</dbReference>
<dbReference type="InterPro" id="IPR038110">
    <property type="entry name" value="TD_ACT-like_sf"/>
</dbReference>
<evidence type="ECO:0000259" key="1">
    <source>
        <dbReference type="Pfam" id="PF00585"/>
    </source>
</evidence>
<proteinExistence type="predicted"/>
<dbReference type="Gene3D" id="3.40.1020.10">
    <property type="entry name" value="Biosynthetic Threonine Deaminase, Domain 3"/>
    <property type="match status" value="1"/>
</dbReference>
<dbReference type="EMBL" id="JACEIK010003876">
    <property type="protein sequence ID" value="MCD9643406.1"/>
    <property type="molecule type" value="Genomic_DNA"/>
</dbReference>
<dbReference type="Proteomes" id="UP000823775">
    <property type="component" value="Unassembled WGS sequence"/>
</dbReference>
<evidence type="ECO:0000313" key="2">
    <source>
        <dbReference type="EMBL" id="MCD9643406.1"/>
    </source>
</evidence>
<evidence type="ECO:0000313" key="3">
    <source>
        <dbReference type="Proteomes" id="UP000823775"/>
    </source>
</evidence>
<name>A0ABS8V8B9_DATST</name>
<feature type="domain" description="ACT-like" evidence="1">
    <location>
        <begin position="32"/>
        <end position="78"/>
    </location>
</feature>
<dbReference type="InterPro" id="IPR001721">
    <property type="entry name" value="TD_ACT-like"/>
</dbReference>
<gene>
    <name evidence="2" type="primary">OMR1_2</name>
    <name evidence="2" type="ORF">HAX54_030855</name>
</gene>
<sequence>MVDRMESSQLHTINFTDNEFVNDHPGHLMDGRSNVQNELLCRFIFLDRPGALMKFLDAFSPRWNISLLHYRAQVEVNGFRDELTVLVMNM</sequence>
<organism evidence="2 3">
    <name type="scientific">Datura stramonium</name>
    <name type="common">Jimsonweed</name>
    <name type="synonym">Common thornapple</name>
    <dbReference type="NCBI Taxonomy" id="4076"/>
    <lineage>
        <taxon>Eukaryota</taxon>
        <taxon>Viridiplantae</taxon>
        <taxon>Streptophyta</taxon>
        <taxon>Embryophyta</taxon>
        <taxon>Tracheophyta</taxon>
        <taxon>Spermatophyta</taxon>
        <taxon>Magnoliopsida</taxon>
        <taxon>eudicotyledons</taxon>
        <taxon>Gunneridae</taxon>
        <taxon>Pentapetalae</taxon>
        <taxon>asterids</taxon>
        <taxon>lamiids</taxon>
        <taxon>Solanales</taxon>
        <taxon>Solanaceae</taxon>
        <taxon>Solanoideae</taxon>
        <taxon>Datureae</taxon>
        <taxon>Datura</taxon>
    </lineage>
</organism>
<reference evidence="2 3" key="1">
    <citation type="journal article" date="2021" name="BMC Genomics">
        <title>Datura genome reveals duplications of psychoactive alkaloid biosynthetic genes and high mutation rate following tissue culture.</title>
        <authorList>
            <person name="Rajewski A."/>
            <person name="Carter-House D."/>
            <person name="Stajich J."/>
            <person name="Litt A."/>
        </authorList>
    </citation>
    <scope>NUCLEOTIDE SEQUENCE [LARGE SCALE GENOMIC DNA]</scope>
    <source>
        <strain evidence="2">AR-01</strain>
    </source>
</reference>
<keyword evidence="3" id="KW-1185">Reference proteome</keyword>
<dbReference type="InterPro" id="IPR045865">
    <property type="entry name" value="ACT-like_dom_sf"/>
</dbReference>
<protein>
    <submittedName>
        <fullName evidence="2">Threonine dehydratase biosynthetic, chloroplastic</fullName>
    </submittedName>
</protein>
<accession>A0ABS8V8B9</accession>
<comment type="caution">
    <text evidence="2">The sequence shown here is derived from an EMBL/GenBank/DDBJ whole genome shotgun (WGS) entry which is preliminary data.</text>
</comment>
<dbReference type="Pfam" id="PF00585">
    <property type="entry name" value="Thr_dehydrat_C"/>
    <property type="match status" value="1"/>
</dbReference>